<evidence type="ECO:0000313" key="1">
    <source>
        <dbReference type="EMBL" id="QNO57763.1"/>
    </source>
</evidence>
<organism evidence="1">
    <name type="scientific">Candidatus Methanophaga sp. ANME-1 ERB7</name>
    <dbReference type="NCBI Taxonomy" id="2759913"/>
    <lineage>
        <taxon>Archaea</taxon>
        <taxon>Methanobacteriati</taxon>
        <taxon>Methanobacteriota</taxon>
        <taxon>Stenosarchaea group</taxon>
        <taxon>Methanomicrobia</taxon>
        <taxon>Candidatus Methanophagales</taxon>
        <taxon>Candidatus Methanophagaceae</taxon>
        <taxon>Candidatus Methanophaga</taxon>
    </lineage>
</organism>
<dbReference type="AlphaFoldDB" id="A0A7G9ZBX9"/>
<name>A0A7G9ZBX9_9EURY</name>
<accession>A0A7G9ZBX9</accession>
<sequence>MGEFIDVIFKKLNSIFEEGEPFQEVFVYLDQEQIKYFYSELTGLQKIPKAEVESIQGNFKASLIVVSAGVNSKIDRQYDIPMHVIYKSIKPVLKKKVSKVNNERDINDCAKSYCWIEGNLRKTNFPDGEESLEIFFNDIHGLLLLNEKNITSIYRPDLSSKAMSDFSVESLVYVHSKVRSLNFNQQTFGDNKIHDWVPITPITITILGDKK</sequence>
<reference evidence="1" key="1">
    <citation type="submission" date="2020-06" db="EMBL/GenBank/DDBJ databases">
        <title>Unique genomic features of the anaerobic methanotrophic archaea.</title>
        <authorList>
            <person name="Chadwick G.L."/>
            <person name="Skennerton C.T."/>
            <person name="Laso-Perez R."/>
            <person name="Leu A.O."/>
            <person name="Speth D.R."/>
            <person name="Yu H."/>
            <person name="Morgan-Lang C."/>
            <person name="Hatzenpichler R."/>
            <person name="Goudeau D."/>
            <person name="Malmstrom R."/>
            <person name="Brazelton W.J."/>
            <person name="Woyke T."/>
            <person name="Hallam S.J."/>
            <person name="Tyson G.W."/>
            <person name="Wegener G."/>
            <person name="Boetius A."/>
            <person name="Orphan V."/>
        </authorList>
    </citation>
    <scope>NUCLEOTIDE SEQUENCE</scope>
</reference>
<gene>
    <name evidence="1" type="ORF">DKIIFCLB_00011</name>
</gene>
<dbReference type="EMBL" id="MT631701">
    <property type="protein sequence ID" value="QNO57763.1"/>
    <property type="molecule type" value="Genomic_DNA"/>
</dbReference>
<protein>
    <submittedName>
        <fullName evidence="1">Uncharacterized protein</fullName>
    </submittedName>
</protein>
<proteinExistence type="predicted"/>